<feature type="compositionally biased region" description="Acidic residues" evidence="1">
    <location>
        <begin position="874"/>
        <end position="885"/>
    </location>
</feature>
<feature type="region of interest" description="Disordered" evidence="1">
    <location>
        <begin position="1102"/>
        <end position="1127"/>
    </location>
</feature>
<evidence type="ECO:0000313" key="4">
    <source>
        <dbReference type="Proteomes" id="UP001224775"/>
    </source>
</evidence>
<feature type="compositionally biased region" description="Acidic residues" evidence="1">
    <location>
        <begin position="1653"/>
        <end position="1665"/>
    </location>
</feature>
<accession>A0AAD8Y6B1</accession>
<feature type="region of interest" description="Disordered" evidence="1">
    <location>
        <begin position="1590"/>
        <end position="1933"/>
    </location>
</feature>
<feature type="region of interest" description="Disordered" evidence="1">
    <location>
        <begin position="1224"/>
        <end position="1490"/>
    </location>
</feature>
<dbReference type="SMART" id="SM00513">
    <property type="entry name" value="SAP"/>
    <property type="match status" value="1"/>
</dbReference>
<feature type="region of interest" description="Disordered" evidence="1">
    <location>
        <begin position="1"/>
        <end position="20"/>
    </location>
</feature>
<protein>
    <recommendedName>
        <fullName evidence="2">SAP domain-containing protein</fullName>
    </recommendedName>
</protein>
<feature type="compositionally biased region" description="Acidic residues" evidence="1">
    <location>
        <begin position="846"/>
        <end position="857"/>
    </location>
</feature>
<feature type="compositionally biased region" description="Basic and acidic residues" evidence="1">
    <location>
        <begin position="1478"/>
        <end position="1490"/>
    </location>
</feature>
<sequence>MTSVLSRRPAKRAHDSMSASKASSDLMASLSSSLHQILLHQPTAPSPSLWLEEAMTKVGVSSNVAALKLWSDFGKENDEKFCDARYLVWVCQHVLFATTTHDADGELAAPSLDVLQSWQQSMKTLISNNGGNDINENDDEMEMGVMWQMLLHSLHLTPQQLQSAYHKALEYNPHIRNIDDISYCFMWPSFFKEVVEEASGNNRNKRQKSNHHGNNLFSSSLTQQQQHQSNLANTAWWPLLGYSITHAILSSNDNNNDQTITIQQKMHQLQSSIMDSLPSLMGIPCFDYVKKHSLLSGVVACILDVLGEGLIVGSLSLDEEEGGVGVGGGVMTMMGGEAGALDHDILGVEVDQIVDLLLCSGALSSLAKRVNTPIANLVSEAAEMILNFSEVHHRLQQIKSNGGNIDDTVTPTNISTTQLIQRDAAKVVQFISKANPQLAKEYSNRVFIPNHYFSTDVASDSELPPMHPIVVYIRALLMSGKITEVAKICRHLEECSGLSLQVKQHSWMLLLEKMHVGGTLIDDASSPVHDGGDGEVLKLGNIVVGSIGRSCVLEYLANVVLEARETLNPNQRGTAQAKQELRCLKDAVQKTCLRFLVSRAYSPRDALTISNKISDASNAPELEDNSKGHTAVEEATRILSTKLLYEEYNENLDNYEEEEVVATAADDDEEEEEVLDEDGPVDMSVDQIGTPFPSRKAATDDNETVSSPDRNAQSAYKSPESLQKVERWRQIQSSTKKHQHLRKSEPASTTFSPALTSLLKKVSEKEHEEGDEAAELHDAESSEKIAVDSSEEKDQNQKEADESAVDDEDDEQEASQEDAVDEGEYDSDATKSIESIGANHALGEEAVQEEEEGEEPGDITYPRHYHEYPGNYSESDDYEQEDEEEADRHVAFHEPAGDASEGDGSNVDGPEVVDLLDSTDSDDEAIVDEDVASEEERDEGQVMNKSVDKYLAAHTCYECKEECPEMCATCKMGACESCGIWALCGVCEEVFCENCCEATDPCSQCDCVLCPKCSNPCAECVMGASDDENGANAAEDTDLNMADDEHDTEDDKYSLTEASQQGETFDEGEVNQQQGSLRINQSVDADEDHFMQQQQPSVLVAAAMSSQRQSAASNTPLQRKPSADNLSFDNTSAALASVDDNLSEYYDDKSQGENDEHESNVQVVARHHGHDMAIDSVLNAHADAIDSMDESINADEKDTETAQGLMTDDGYDAEVSEVEQANIDKMTRSKAADDDGYLPDAEVSEVEQTKTKKPKTRVEDEGYVPDGGHTTGGEEASEVEQGDDSNSNKKNKRDVRFEVEANLETTIAPSEPLAVEPATNLSIDDGYLPTDDGLTEEEKGPTKKSLALPAPSIDEGYIPDSGAITEEERLEKERKRRRYMDAEDAGYVPDGHTTAGEGEATDASQVGPDDVAKSPAKSSSSRDENSNEMKDPHKPQPSDERLKDMIDEGYLPSAVEGEGTEEERSEEEGANILASSRAESEPSRSSGKEEAFASVLVATATVLQQGGSEAGDIAQRASLPMKDAGGDAGDDAEMYSSEGAMSEERSAKVAPSEEIPPALESPSTPNPPAVPVEKAIELPEDNTAANLDILPDGEIEGDEEMEDVGNELKDEEIAVKLPPEETADASSEKLDEEAVELHGAKTSVSSEKVADSEHEEEEEKMDDAVELPKSPNADNPTNPSDSESEEEMEAEDDDSIGSLTVAKLREKCKKRGLKVSGRKADIIQRIKDHDAAAEKPIDESSAAESQSQKKRGRGRNKKHPVNEALEEHNKAEEVQRTAGPSSKSSSKRKSARAKKPSPEVAPKLDTPMSALTHHSESELSDDDDDETKSKASETESMTRRSRRIASGQKSIPKAIVTRGKKGLTLPAVPEGETLEDDEETSKPAAVSTRRSARARASTSVTSSSRRSTRAATESVASRVSRRSTKGKIKRFES</sequence>
<reference evidence="3" key="1">
    <citation type="submission" date="2023-06" db="EMBL/GenBank/DDBJ databases">
        <title>Survivors Of The Sea: Transcriptome response of Skeletonema marinoi to long-term dormancy.</title>
        <authorList>
            <person name="Pinder M.I.M."/>
            <person name="Kourtchenko O."/>
            <person name="Robertson E.K."/>
            <person name="Larsson T."/>
            <person name="Maumus F."/>
            <person name="Osuna-Cruz C.M."/>
            <person name="Vancaester E."/>
            <person name="Stenow R."/>
            <person name="Vandepoele K."/>
            <person name="Ploug H."/>
            <person name="Bruchert V."/>
            <person name="Godhe A."/>
            <person name="Topel M."/>
        </authorList>
    </citation>
    <scope>NUCLEOTIDE SEQUENCE</scope>
    <source>
        <strain evidence="3">R05AC</strain>
    </source>
</reference>
<dbReference type="Gene3D" id="1.10.720.30">
    <property type="entry name" value="SAP domain"/>
    <property type="match status" value="1"/>
</dbReference>
<dbReference type="EMBL" id="JATAAI010000016">
    <property type="protein sequence ID" value="KAK1739998.1"/>
    <property type="molecule type" value="Genomic_DNA"/>
</dbReference>
<feature type="compositionally biased region" description="Basic and acidic residues" evidence="1">
    <location>
        <begin position="1420"/>
        <end position="1446"/>
    </location>
</feature>
<feature type="region of interest" description="Disordered" evidence="1">
    <location>
        <begin position="201"/>
        <end position="223"/>
    </location>
</feature>
<evidence type="ECO:0000313" key="3">
    <source>
        <dbReference type="EMBL" id="KAK1739998.1"/>
    </source>
</evidence>
<evidence type="ECO:0000259" key="2">
    <source>
        <dbReference type="PROSITE" id="PS50800"/>
    </source>
</evidence>
<feature type="compositionally biased region" description="Basic residues" evidence="1">
    <location>
        <begin position="1748"/>
        <end position="1759"/>
    </location>
</feature>
<comment type="caution">
    <text evidence="3">The sequence shown here is derived from an EMBL/GenBank/DDBJ whole genome shotgun (WGS) entry which is preliminary data.</text>
</comment>
<proteinExistence type="predicted"/>
<feature type="compositionally biased region" description="Basic and acidic residues" evidence="1">
    <location>
        <begin position="1827"/>
        <end position="1838"/>
    </location>
</feature>
<gene>
    <name evidence="3" type="ORF">QTG54_008948</name>
</gene>
<dbReference type="SUPFAM" id="SSF68906">
    <property type="entry name" value="SAP domain"/>
    <property type="match status" value="1"/>
</dbReference>
<feature type="compositionally biased region" description="Polar residues" evidence="1">
    <location>
        <begin position="746"/>
        <end position="755"/>
    </location>
</feature>
<dbReference type="GO" id="GO:0005730">
    <property type="term" value="C:nucleolus"/>
    <property type="evidence" value="ECO:0007669"/>
    <property type="project" value="InterPro"/>
</dbReference>
<dbReference type="PANTHER" id="PTHR23216">
    <property type="entry name" value="NUCLEOLAR AND COILED-BODY PHOSPHOPROTEIN 1"/>
    <property type="match status" value="1"/>
</dbReference>
<feature type="compositionally biased region" description="Acidic residues" evidence="1">
    <location>
        <begin position="802"/>
        <end position="827"/>
    </location>
</feature>
<organism evidence="3 4">
    <name type="scientific">Skeletonema marinoi</name>
    <dbReference type="NCBI Taxonomy" id="267567"/>
    <lineage>
        <taxon>Eukaryota</taxon>
        <taxon>Sar</taxon>
        <taxon>Stramenopiles</taxon>
        <taxon>Ochrophyta</taxon>
        <taxon>Bacillariophyta</taxon>
        <taxon>Coscinodiscophyceae</taxon>
        <taxon>Thalassiosirophycidae</taxon>
        <taxon>Thalassiosirales</taxon>
        <taxon>Skeletonemataceae</taxon>
        <taxon>Skeletonema</taxon>
        <taxon>Skeletonema marinoi-dohrnii complex</taxon>
    </lineage>
</organism>
<feature type="compositionally biased region" description="Basic and acidic residues" evidence="1">
    <location>
        <begin position="1765"/>
        <end position="1775"/>
    </location>
</feature>
<dbReference type="InterPro" id="IPR039191">
    <property type="entry name" value="Nopp140-like"/>
</dbReference>
<feature type="compositionally biased region" description="Basic and acidic residues" evidence="1">
    <location>
        <begin position="1718"/>
        <end position="1738"/>
    </location>
</feature>
<dbReference type="PANTHER" id="PTHR23216:SF1">
    <property type="entry name" value="NUCLEOLAR AND COILED-BODY PHOSPHOPROTEIN 1"/>
    <property type="match status" value="1"/>
</dbReference>
<feature type="domain" description="SAP" evidence="2">
    <location>
        <begin position="1696"/>
        <end position="1730"/>
    </location>
</feature>
<keyword evidence="4" id="KW-1185">Reference proteome</keyword>
<evidence type="ECO:0000256" key="1">
    <source>
        <dbReference type="SAM" id="MobiDB-lite"/>
    </source>
</evidence>
<feature type="compositionally biased region" description="Polar residues" evidence="1">
    <location>
        <begin position="704"/>
        <end position="716"/>
    </location>
</feature>
<feature type="compositionally biased region" description="Basic residues" evidence="1">
    <location>
        <begin position="1919"/>
        <end position="1933"/>
    </location>
</feature>
<feature type="compositionally biased region" description="Acidic residues" evidence="1">
    <location>
        <begin position="1458"/>
        <end position="1469"/>
    </location>
</feature>
<feature type="compositionally biased region" description="Acidic residues" evidence="1">
    <location>
        <begin position="1031"/>
        <end position="1048"/>
    </location>
</feature>
<feature type="region of interest" description="Disordered" evidence="1">
    <location>
        <begin position="1506"/>
        <end position="1571"/>
    </location>
</feature>
<dbReference type="InterPro" id="IPR036361">
    <property type="entry name" value="SAP_dom_sf"/>
</dbReference>
<dbReference type="Pfam" id="PF02037">
    <property type="entry name" value="SAP"/>
    <property type="match status" value="1"/>
</dbReference>
<feature type="region of interest" description="Disordered" evidence="1">
    <location>
        <begin position="662"/>
        <end position="887"/>
    </location>
</feature>
<feature type="compositionally biased region" description="Acidic residues" evidence="1">
    <location>
        <begin position="1234"/>
        <end position="1245"/>
    </location>
</feature>
<feature type="compositionally biased region" description="Acidic residues" evidence="1">
    <location>
        <begin position="662"/>
        <end position="680"/>
    </location>
</feature>
<feature type="compositionally biased region" description="Basic and acidic residues" evidence="1">
    <location>
        <begin position="761"/>
        <end position="801"/>
    </location>
</feature>
<dbReference type="InterPro" id="IPR001589">
    <property type="entry name" value="Actinin_actin-bd_CS"/>
</dbReference>
<feature type="compositionally biased region" description="Acidic residues" evidence="1">
    <location>
        <begin position="1591"/>
        <end position="1605"/>
    </location>
</feature>
<feature type="compositionally biased region" description="Acidic residues" evidence="1">
    <location>
        <begin position="1682"/>
        <end position="1695"/>
    </location>
</feature>
<dbReference type="Proteomes" id="UP001224775">
    <property type="component" value="Unassembled WGS sequence"/>
</dbReference>
<dbReference type="InterPro" id="IPR003034">
    <property type="entry name" value="SAP_dom"/>
</dbReference>
<feature type="compositionally biased region" description="Basic residues" evidence="1">
    <location>
        <begin position="1706"/>
        <end position="1717"/>
    </location>
</feature>
<dbReference type="PROSITE" id="PS00020">
    <property type="entry name" value="ACTININ_2"/>
    <property type="match status" value="1"/>
</dbReference>
<feature type="compositionally biased region" description="Low complexity" evidence="1">
    <location>
        <begin position="1102"/>
        <end position="1113"/>
    </location>
</feature>
<feature type="region of interest" description="Disordered" evidence="1">
    <location>
        <begin position="1031"/>
        <end position="1054"/>
    </location>
</feature>
<name>A0AAD8Y6B1_9STRA</name>
<dbReference type="PROSITE" id="PS50800">
    <property type="entry name" value="SAP"/>
    <property type="match status" value="1"/>
</dbReference>
<feature type="compositionally biased region" description="Low complexity" evidence="1">
    <location>
        <begin position="214"/>
        <end position="223"/>
    </location>
</feature>
<feature type="compositionally biased region" description="Low complexity" evidence="1">
    <location>
        <begin position="1884"/>
        <end position="1918"/>
    </location>
</feature>
<feature type="compositionally biased region" description="Basic residues" evidence="1">
    <location>
        <begin position="1785"/>
        <end position="1795"/>
    </location>
</feature>